<dbReference type="EMBL" id="QKKF02016774">
    <property type="protein sequence ID" value="RZF41570.1"/>
    <property type="molecule type" value="Genomic_DNA"/>
</dbReference>
<protein>
    <submittedName>
        <fullName evidence="2">Uncharacterized protein</fullName>
    </submittedName>
</protein>
<reference evidence="2 3" key="1">
    <citation type="journal article" date="2017" name="Gigascience">
        <title>Genome sequence of the small brown planthopper, Laodelphax striatellus.</title>
        <authorList>
            <person name="Zhu J."/>
            <person name="Jiang F."/>
            <person name="Wang X."/>
            <person name="Yang P."/>
            <person name="Bao Y."/>
            <person name="Zhao W."/>
            <person name="Wang W."/>
            <person name="Lu H."/>
            <person name="Wang Q."/>
            <person name="Cui N."/>
            <person name="Li J."/>
            <person name="Chen X."/>
            <person name="Luo L."/>
            <person name="Yu J."/>
            <person name="Kang L."/>
            <person name="Cui F."/>
        </authorList>
    </citation>
    <scope>NUCLEOTIDE SEQUENCE [LARGE SCALE GENOMIC DNA]</scope>
    <source>
        <strain evidence="2">Lst14</strain>
    </source>
</reference>
<sequence length="121" mass="13620">MMLDLEEEKRRTPLRTRYEEEVEEDEEEEATEGRTSCSRRRACLGAGNVSGEETFSGGHAASQREGRGQVPSSDPRQLASSFFRRASSSHSLPVPIYVHFTARSKRIFPPKNVLADFCITN</sequence>
<dbReference type="AlphaFoldDB" id="A0A482X801"/>
<feature type="compositionally biased region" description="Acidic residues" evidence="1">
    <location>
        <begin position="20"/>
        <end position="30"/>
    </location>
</feature>
<feature type="region of interest" description="Disordered" evidence="1">
    <location>
        <begin position="1"/>
        <end position="77"/>
    </location>
</feature>
<gene>
    <name evidence="2" type="ORF">LSTR_LSTR000284</name>
</gene>
<evidence type="ECO:0000256" key="1">
    <source>
        <dbReference type="SAM" id="MobiDB-lite"/>
    </source>
</evidence>
<dbReference type="Proteomes" id="UP000291343">
    <property type="component" value="Unassembled WGS sequence"/>
</dbReference>
<proteinExistence type="predicted"/>
<feature type="compositionally biased region" description="Basic and acidic residues" evidence="1">
    <location>
        <begin position="7"/>
        <end position="19"/>
    </location>
</feature>
<dbReference type="InParanoid" id="A0A482X801"/>
<evidence type="ECO:0000313" key="2">
    <source>
        <dbReference type="EMBL" id="RZF41570.1"/>
    </source>
</evidence>
<keyword evidence="3" id="KW-1185">Reference proteome</keyword>
<evidence type="ECO:0000313" key="3">
    <source>
        <dbReference type="Proteomes" id="UP000291343"/>
    </source>
</evidence>
<organism evidence="2 3">
    <name type="scientific">Laodelphax striatellus</name>
    <name type="common">Small brown planthopper</name>
    <name type="synonym">Delphax striatella</name>
    <dbReference type="NCBI Taxonomy" id="195883"/>
    <lineage>
        <taxon>Eukaryota</taxon>
        <taxon>Metazoa</taxon>
        <taxon>Ecdysozoa</taxon>
        <taxon>Arthropoda</taxon>
        <taxon>Hexapoda</taxon>
        <taxon>Insecta</taxon>
        <taxon>Pterygota</taxon>
        <taxon>Neoptera</taxon>
        <taxon>Paraneoptera</taxon>
        <taxon>Hemiptera</taxon>
        <taxon>Auchenorrhyncha</taxon>
        <taxon>Fulgoroidea</taxon>
        <taxon>Delphacidae</taxon>
        <taxon>Criomorphinae</taxon>
        <taxon>Laodelphax</taxon>
    </lineage>
</organism>
<name>A0A482X801_LAOST</name>
<comment type="caution">
    <text evidence="2">The sequence shown here is derived from an EMBL/GenBank/DDBJ whole genome shotgun (WGS) entry which is preliminary data.</text>
</comment>
<accession>A0A482X801</accession>